<dbReference type="InterPro" id="IPR001753">
    <property type="entry name" value="Enoyl-CoA_hydra/iso"/>
</dbReference>
<dbReference type="EC" id="4.2.1.17" evidence="2"/>
<comment type="caution">
    <text evidence="2">The sequence shown here is derived from an EMBL/GenBank/DDBJ whole genome shotgun (WGS) entry which is preliminary data.</text>
</comment>
<sequence length="279" mass="29317">MTAADDGTLVETGPSDEPGVLYDVRDGVGVITFNRPQRLNAWGPDIAAGFYASIDHAEADPAVRAIVVTGSGRGFCAGADLGGGAQTGPSTDASGTDVSQLVGDRHPHFLTELRKPVIAAINGSCVGIGLTHALMCDVRFAAAGAKFATAFTRRGLIAEHGITWILPRLVGWGAAMDLLLSGRTFLAEEARELGLVNHVVAPELLLERAMDYAADLAANCSPASMAVIKGQVYRDALDDVAAVSARAETLMYESLARPDLIEGITSFFEKRPPNFPPLT</sequence>
<dbReference type="Gene3D" id="3.90.226.10">
    <property type="entry name" value="2-enoyl-CoA Hydratase, Chain A, domain 1"/>
    <property type="match status" value="1"/>
</dbReference>
<dbReference type="EMBL" id="LDPO01000003">
    <property type="protein sequence ID" value="KLO30528.1"/>
    <property type="molecule type" value="Genomic_DNA"/>
</dbReference>
<organism evidence="2 3">
    <name type="scientific">Mycolicibacter heraklionensis</name>
    <dbReference type="NCBI Taxonomy" id="512402"/>
    <lineage>
        <taxon>Bacteria</taxon>
        <taxon>Bacillati</taxon>
        <taxon>Actinomycetota</taxon>
        <taxon>Actinomycetes</taxon>
        <taxon>Mycobacteriales</taxon>
        <taxon>Mycobacteriaceae</taxon>
        <taxon>Mycolicibacter</taxon>
    </lineage>
</organism>
<name>A0ABR5FIF1_9MYCO</name>
<dbReference type="InterPro" id="IPR029045">
    <property type="entry name" value="ClpP/crotonase-like_dom_sf"/>
</dbReference>
<keyword evidence="3" id="KW-1185">Reference proteome</keyword>
<evidence type="ECO:0000313" key="2">
    <source>
        <dbReference type="EMBL" id="KLO30528.1"/>
    </source>
</evidence>
<dbReference type="CDD" id="cd06558">
    <property type="entry name" value="crotonase-like"/>
    <property type="match status" value="1"/>
</dbReference>
<dbReference type="Pfam" id="PF00378">
    <property type="entry name" value="ECH_1"/>
    <property type="match status" value="1"/>
</dbReference>
<keyword evidence="2" id="KW-0456">Lyase</keyword>
<dbReference type="Proteomes" id="UP000036464">
    <property type="component" value="Unassembled WGS sequence"/>
</dbReference>
<evidence type="ECO:0000313" key="3">
    <source>
        <dbReference type="Proteomes" id="UP000036464"/>
    </source>
</evidence>
<gene>
    <name evidence="2" type="ORF">ABW16_06380</name>
</gene>
<proteinExistence type="predicted"/>
<dbReference type="NCBIfam" id="NF004857">
    <property type="entry name" value="PRK06210.1"/>
    <property type="match status" value="1"/>
</dbReference>
<dbReference type="PANTHER" id="PTHR11941">
    <property type="entry name" value="ENOYL-COA HYDRATASE-RELATED"/>
    <property type="match status" value="1"/>
</dbReference>
<dbReference type="SUPFAM" id="SSF52096">
    <property type="entry name" value="ClpP/crotonase"/>
    <property type="match status" value="1"/>
</dbReference>
<protein>
    <submittedName>
        <fullName evidence="2">Enoyl-CoA hydratase</fullName>
        <ecNumber evidence="2">4.2.1.17</ecNumber>
    </submittedName>
</protein>
<dbReference type="GO" id="GO:0004300">
    <property type="term" value="F:enoyl-CoA hydratase activity"/>
    <property type="evidence" value="ECO:0007669"/>
    <property type="project" value="UniProtKB-EC"/>
</dbReference>
<reference evidence="2 3" key="1">
    <citation type="submission" date="2015-05" db="EMBL/GenBank/DDBJ databases">
        <title>Genome sequence of Mycobacterium heraklionense Davo strain.</title>
        <authorList>
            <person name="Greninger A.L."/>
            <person name="Cunningham G."/>
            <person name="Miller S."/>
        </authorList>
    </citation>
    <scope>NUCLEOTIDE SEQUENCE [LARGE SCALE GENOMIC DNA]</scope>
    <source>
        <strain evidence="2 3">Davo</strain>
    </source>
</reference>
<accession>A0ABR5FIF1</accession>
<keyword evidence="1" id="KW-0443">Lipid metabolism</keyword>
<evidence type="ECO:0000256" key="1">
    <source>
        <dbReference type="ARBA" id="ARBA00023098"/>
    </source>
</evidence>
<dbReference type="RefSeq" id="WP_047318311.1">
    <property type="nucleotide sequence ID" value="NZ_LDPO01000003.1"/>
</dbReference>
<dbReference type="PANTHER" id="PTHR11941:SF133">
    <property type="entry name" value="1,2-EPOXYPHENYLACETYL-COA ISOMERASE"/>
    <property type="match status" value="1"/>
</dbReference>